<keyword evidence="7" id="KW-0256">Endoplasmic reticulum</keyword>
<accession>A0A0J7KT89</accession>
<comment type="subcellular location">
    <subcellularLocation>
        <location evidence="3">Endoplasmic reticulum membrane</location>
        <topology evidence="3">Peripheral membrane protein</topology>
    </subcellularLocation>
    <subcellularLocation>
        <location evidence="2">Microsome membrane</location>
        <topology evidence="2">Peripheral membrane protein</topology>
    </subcellularLocation>
</comment>
<dbReference type="GO" id="GO:0020037">
    <property type="term" value="F:heme binding"/>
    <property type="evidence" value="ECO:0007669"/>
    <property type="project" value="InterPro"/>
</dbReference>
<dbReference type="PANTHER" id="PTHR24292">
    <property type="entry name" value="CYTOCHROME P450"/>
    <property type="match status" value="1"/>
</dbReference>
<dbReference type="GO" id="GO:0005789">
    <property type="term" value="C:endoplasmic reticulum membrane"/>
    <property type="evidence" value="ECO:0007669"/>
    <property type="project" value="UniProtKB-SubCell"/>
</dbReference>
<dbReference type="AlphaFoldDB" id="A0A0J7KT89"/>
<evidence type="ECO:0000313" key="15">
    <source>
        <dbReference type="EMBL" id="KMQ93459.1"/>
    </source>
</evidence>
<keyword evidence="10 13" id="KW-0408">Iron</keyword>
<keyword evidence="6 13" id="KW-0479">Metal-binding</keyword>
<dbReference type="GO" id="GO:0016705">
    <property type="term" value="F:oxidoreductase activity, acting on paired donors, with incorporation or reduction of molecular oxygen"/>
    <property type="evidence" value="ECO:0007669"/>
    <property type="project" value="InterPro"/>
</dbReference>
<dbReference type="PRINTS" id="PR00385">
    <property type="entry name" value="P450"/>
</dbReference>
<proteinExistence type="inferred from homology"/>
<evidence type="ECO:0000256" key="7">
    <source>
        <dbReference type="ARBA" id="ARBA00022824"/>
    </source>
</evidence>
<dbReference type="FunFam" id="1.10.630.10:FF:000042">
    <property type="entry name" value="Cytochrome P450"/>
    <property type="match status" value="1"/>
</dbReference>
<dbReference type="STRING" id="67767.A0A0J7KT89"/>
<dbReference type="InterPro" id="IPR050476">
    <property type="entry name" value="Insect_CytP450_Detox"/>
</dbReference>
<evidence type="ECO:0000256" key="8">
    <source>
        <dbReference type="ARBA" id="ARBA00022848"/>
    </source>
</evidence>
<evidence type="ECO:0000256" key="3">
    <source>
        <dbReference type="ARBA" id="ARBA00004406"/>
    </source>
</evidence>
<dbReference type="PRINTS" id="PR00463">
    <property type="entry name" value="EP450I"/>
</dbReference>
<dbReference type="GO" id="GO:0005506">
    <property type="term" value="F:iron ion binding"/>
    <property type="evidence" value="ECO:0007669"/>
    <property type="project" value="InterPro"/>
</dbReference>
<evidence type="ECO:0000256" key="6">
    <source>
        <dbReference type="ARBA" id="ARBA00022723"/>
    </source>
</evidence>
<keyword evidence="12" id="KW-0472">Membrane</keyword>
<feature type="binding site" description="axial binding residue" evidence="13">
    <location>
        <position position="446"/>
    </location>
    <ligand>
        <name>heme</name>
        <dbReference type="ChEBI" id="CHEBI:30413"/>
    </ligand>
    <ligandPart>
        <name>Fe</name>
        <dbReference type="ChEBI" id="CHEBI:18248"/>
    </ligandPart>
</feature>
<keyword evidence="5 13" id="KW-0349">Heme</keyword>
<dbReference type="PaxDb" id="67767-A0A0J7KT89"/>
<dbReference type="InterPro" id="IPR002401">
    <property type="entry name" value="Cyt_P450_E_grp-I"/>
</dbReference>
<evidence type="ECO:0000256" key="12">
    <source>
        <dbReference type="ARBA" id="ARBA00023136"/>
    </source>
</evidence>
<dbReference type="CDD" id="cd11056">
    <property type="entry name" value="CYP6-like"/>
    <property type="match status" value="1"/>
</dbReference>
<evidence type="ECO:0000256" key="4">
    <source>
        <dbReference type="ARBA" id="ARBA00010617"/>
    </source>
</evidence>
<sequence>MDTWILLSLLASTIAAYYYLFKDLNFFKKHGILHIPPWPVVGNMAPVFLRQLSLSEIVQKIYNLNRDAKYVGFFDSMNPVVVIRDPDLIKSIGVKNFELFPEHRAFIDEVNDPLFGNNLFSLRGEKWKDVRTVLSPAFTSSKMKAMFKLMSDCAANFTEFLSKMPSDKSVMEIKDCFTRYTNDVIATCAFGISVDSMRNRTNEFYVYGKDATTFNTLRTIRFYFIRSMPTITKMLGIKFVGNRVGQFFKDLVRGTIDTRDRQNIVRPDMLQLMMESRGKRGPGKELTIEDMTSQAFIFFFGGFDTVSTLMCFAVHEIAVNPSIQKKLRDEVDEVLKKTNGKLTYEALNEMQYLDAVVNEALRLWPPAVFVDRRCVQDFELPPALPGDKPFVVKKGTYVWFPIVGLHRDPKYFENPDEFCPERFLDENKKSFNINAYVPFGLGPRMCIGNRFALLETKVMIFHLLARCVLKPCVKTTYPMRLSRGSFTPLAEGGFWLKIQARNDASVSTSVNGHAANGSI</sequence>
<dbReference type="EMBL" id="LBMM01003502">
    <property type="protein sequence ID" value="KMQ93459.1"/>
    <property type="molecule type" value="Genomic_DNA"/>
</dbReference>
<dbReference type="PANTHER" id="PTHR24292:SF54">
    <property type="entry name" value="CYP9F3-RELATED"/>
    <property type="match status" value="1"/>
</dbReference>
<dbReference type="Proteomes" id="UP000036403">
    <property type="component" value="Unassembled WGS sequence"/>
</dbReference>
<comment type="caution">
    <text evidence="15">The sequence shown here is derived from an EMBL/GenBank/DDBJ whole genome shotgun (WGS) entry which is preliminary data.</text>
</comment>
<dbReference type="InterPro" id="IPR036396">
    <property type="entry name" value="Cyt_P450_sf"/>
</dbReference>
<dbReference type="Pfam" id="PF00067">
    <property type="entry name" value="p450"/>
    <property type="match status" value="1"/>
</dbReference>
<comment type="cofactor">
    <cofactor evidence="1 13">
        <name>heme</name>
        <dbReference type="ChEBI" id="CHEBI:30413"/>
    </cofactor>
</comment>
<dbReference type="OrthoDB" id="2789670at2759"/>
<dbReference type="InterPro" id="IPR017972">
    <property type="entry name" value="Cyt_P450_CS"/>
</dbReference>
<keyword evidence="9 14" id="KW-0560">Oxidoreductase</keyword>
<keyword evidence="11 14" id="KW-0503">Monooxygenase</keyword>
<dbReference type="SUPFAM" id="SSF48264">
    <property type="entry name" value="Cytochrome P450"/>
    <property type="match status" value="1"/>
</dbReference>
<evidence type="ECO:0000256" key="14">
    <source>
        <dbReference type="RuleBase" id="RU000461"/>
    </source>
</evidence>
<organism evidence="15 16">
    <name type="scientific">Lasius niger</name>
    <name type="common">Black garden ant</name>
    <dbReference type="NCBI Taxonomy" id="67767"/>
    <lineage>
        <taxon>Eukaryota</taxon>
        <taxon>Metazoa</taxon>
        <taxon>Ecdysozoa</taxon>
        <taxon>Arthropoda</taxon>
        <taxon>Hexapoda</taxon>
        <taxon>Insecta</taxon>
        <taxon>Pterygota</taxon>
        <taxon>Neoptera</taxon>
        <taxon>Endopterygota</taxon>
        <taxon>Hymenoptera</taxon>
        <taxon>Apocrita</taxon>
        <taxon>Aculeata</taxon>
        <taxon>Formicoidea</taxon>
        <taxon>Formicidae</taxon>
        <taxon>Formicinae</taxon>
        <taxon>Lasius</taxon>
        <taxon>Lasius</taxon>
    </lineage>
</organism>
<dbReference type="InterPro" id="IPR001128">
    <property type="entry name" value="Cyt_P450"/>
</dbReference>
<evidence type="ECO:0000256" key="13">
    <source>
        <dbReference type="PIRSR" id="PIRSR602401-1"/>
    </source>
</evidence>
<evidence type="ECO:0000256" key="2">
    <source>
        <dbReference type="ARBA" id="ARBA00004174"/>
    </source>
</evidence>
<keyword evidence="8" id="KW-0492">Microsome</keyword>
<name>A0A0J7KT89_LASNI</name>
<gene>
    <name evidence="15" type="ORF">RF55_6438</name>
</gene>
<evidence type="ECO:0000256" key="5">
    <source>
        <dbReference type="ARBA" id="ARBA00022617"/>
    </source>
</evidence>
<dbReference type="Gene3D" id="1.10.630.10">
    <property type="entry name" value="Cytochrome P450"/>
    <property type="match status" value="1"/>
</dbReference>
<evidence type="ECO:0000256" key="10">
    <source>
        <dbReference type="ARBA" id="ARBA00023004"/>
    </source>
</evidence>
<evidence type="ECO:0000256" key="1">
    <source>
        <dbReference type="ARBA" id="ARBA00001971"/>
    </source>
</evidence>
<evidence type="ECO:0000313" key="16">
    <source>
        <dbReference type="Proteomes" id="UP000036403"/>
    </source>
</evidence>
<protein>
    <submittedName>
        <fullName evidence="15">Cytochrome p450 9e2</fullName>
    </submittedName>
</protein>
<dbReference type="PROSITE" id="PS00086">
    <property type="entry name" value="CYTOCHROME_P450"/>
    <property type="match status" value="1"/>
</dbReference>
<comment type="similarity">
    <text evidence="4 14">Belongs to the cytochrome P450 family.</text>
</comment>
<evidence type="ECO:0000256" key="9">
    <source>
        <dbReference type="ARBA" id="ARBA00023002"/>
    </source>
</evidence>
<keyword evidence="16" id="KW-1185">Reference proteome</keyword>
<dbReference type="GO" id="GO:0004497">
    <property type="term" value="F:monooxygenase activity"/>
    <property type="evidence" value="ECO:0007669"/>
    <property type="project" value="UniProtKB-KW"/>
</dbReference>
<reference evidence="15 16" key="1">
    <citation type="submission" date="2015-04" db="EMBL/GenBank/DDBJ databases">
        <title>Lasius niger genome sequencing.</title>
        <authorList>
            <person name="Konorov E.A."/>
            <person name="Nikitin M.A."/>
            <person name="Kirill M.V."/>
            <person name="Chang P."/>
        </authorList>
    </citation>
    <scope>NUCLEOTIDE SEQUENCE [LARGE SCALE GENOMIC DNA]</scope>
    <source>
        <tissue evidence="15">Whole</tissue>
    </source>
</reference>
<evidence type="ECO:0000256" key="11">
    <source>
        <dbReference type="ARBA" id="ARBA00023033"/>
    </source>
</evidence>